<dbReference type="SUPFAM" id="SSF55347">
    <property type="entry name" value="Glyceraldehyde-3-phosphate dehydrogenase-like, C-terminal domain"/>
    <property type="match status" value="1"/>
</dbReference>
<feature type="domain" description="GFO/IDH/MocA-like oxidoreductase" evidence="4">
    <location>
        <begin position="135"/>
        <end position="254"/>
    </location>
</feature>
<dbReference type="InterPro" id="IPR000683">
    <property type="entry name" value="Gfo/Idh/MocA-like_OxRdtase_N"/>
</dbReference>
<dbReference type="InterPro" id="IPR036291">
    <property type="entry name" value="NAD(P)-bd_dom_sf"/>
</dbReference>
<dbReference type="GO" id="GO:0006740">
    <property type="term" value="P:NADPH regeneration"/>
    <property type="evidence" value="ECO:0007669"/>
    <property type="project" value="TreeGrafter"/>
</dbReference>
<dbReference type="Pfam" id="PF01408">
    <property type="entry name" value="GFO_IDH_MocA"/>
    <property type="match status" value="1"/>
</dbReference>
<proteinExistence type="inferred from homology"/>
<feature type="domain" description="Gfo/Idh/MocA-like oxidoreductase N-terminal" evidence="3">
    <location>
        <begin position="7"/>
        <end position="115"/>
    </location>
</feature>
<dbReference type="AlphaFoldDB" id="A0A2Z2NJT5"/>
<evidence type="ECO:0000256" key="1">
    <source>
        <dbReference type="ARBA" id="ARBA00010928"/>
    </source>
</evidence>
<dbReference type="PANTHER" id="PTHR42840">
    <property type="entry name" value="NAD(P)-BINDING ROSSMANN-FOLD SUPERFAMILY PROTEIN-RELATED"/>
    <property type="match status" value="1"/>
</dbReference>
<dbReference type="RefSeq" id="WP_205737932.1">
    <property type="nucleotide sequence ID" value="NZ_CP018632.1"/>
</dbReference>
<comment type="similarity">
    <text evidence="1">Belongs to the Gfo/Idh/MocA family.</text>
</comment>
<evidence type="ECO:0000313" key="5">
    <source>
        <dbReference type="EMBL" id="ASJ71373.1"/>
    </source>
</evidence>
<dbReference type="Proteomes" id="UP000250079">
    <property type="component" value="Chromosome"/>
</dbReference>
<evidence type="ECO:0000259" key="4">
    <source>
        <dbReference type="Pfam" id="PF22725"/>
    </source>
</evidence>
<dbReference type="PANTHER" id="PTHR42840:SF3">
    <property type="entry name" value="BINDING ROSSMANN FOLD OXIDOREDUCTASE, PUTATIVE (AFU_ORTHOLOGUE AFUA_2G10240)-RELATED"/>
    <property type="match status" value="1"/>
</dbReference>
<evidence type="ECO:0000256" key="2">
    <source>
        <dbReference type="ARBA" id="ARBA00023002"/>
    </source>
</evidence>
<dbReference type="Gene3D" id="3.40.50.720">
    <property type="entry name" value="NAD(P)-binding Rossmann-like Domain"/>
    <property type="match status" value="1"/>
</dbReference>
<gene>
    <name evidence="5" type="primary">idhA_1</name>
    <name evidence="5" type="ORF">IMCC3135_06330</name>
</gene>
<protein>
    <submittedName>
        <fullName evidence="5">Inositol 2-dehydrogenase</fullName>
        <ecNumber evidence="5">1.1.1.18</ecNumber>
    </submittedName>
</protein>
<dbReference type="EMBL" id="CP018632">
    <property type="protein sequence ID" value="ASJ71373.1"/>
    <property type="molecule type" value="Genomic_DNA"/>
</dbReference>
<reference evidence="5 6" key="1">
    <citation type="submission" date="2016-12" db="EMBL/GenBank/DDBJ databases">
        <authorList>
            <person name="Song W.-J."/>
            <person name="Kurnit D.M."/>
        </authorList>
    </citation>
    <scope>NUCLEOTIDE SEQUENCE [LARGE SCALE GENOMIC DNA]</scope>
    <source>
        <strain evidence="5 6">IMCC3135</strain>
    </source>
</reference>
<dbReference type="KEGG" id="gai:IMCC3135_06330"/>
<dbReference type="InterPro" id="IPR055170">
    <property type="entry name" value="GFO_IDH_MocA-like_dom"/>
</dbReference>
<organism evidence="5 6">
    <name type="scientific">Granulosicoccus antarcticus IMCC3135</name>
    <dbReference type="NCBI Taxonomy" id="1192854"/>
    <lineage>
        <taxon>Bacteria</taxon>
        <taxon>Pseudomonadati</taxon>
        <taxon>Pseudomonadota</taxon>
        <taxon>Gammaproteobacteria</taxon>
        <taxon>Chromatiales</taxon>
        <taxon>Granulosicoccaceae</taxon>
        <taxon>Granulosicoccus</taxon>
    </lineage>
</organism>
<dbReference type="GO" id="GO:0050112">
    <property type="term" value="F:inositol 2-dehydrogenase (NAD+) activity"/>
    <property type="evidence" value="ECO:0007669"/>
    <property type="project" value="UniProtKB-EC"/>
</dbReference>
<dbReference type="Pfam" id="PF22725">
    <property type="entry name" value="GFO_IDH_MocA_C3"/>
    <property type="match status" value="1"/>
</dbReference>
<sequence length="334" mass="36706">MAEKKVFRIAVIGAGRIGKVHAMNIHQHPETVVHYVVDPFAEEAANSLADRVGAQVVEPERVFADESIDAVVICSATPTHSDLIEKSLLAGKAVFCEKPIDLSIERVNAVLEKTRNCTAPFLLGFNRRFDPAAAEMQARVRAGDIGDVELVTVISKDPEAPPIEYVRESGGLFRDMTIHDFDMARFLLGEEPDSVVATAAALTSEGIAAEKDIDTACVTLQCPSGRMAVITNSRRASFGYDQRIEVHGSLGSLRTENVPTSTLVLERAEGVRRETPMHFFIERYRDAYRLEWEHFVDVLNGKAEPCATGIDGQRALLIANAAYRSLETGKRELI</sequence>
<dbReference type="GO" id="GO:0000166">
    <property type="term" value="F:nucleotide binding"/>
    <property type="evidence" value="ECO:0007669"/>
    <property type="project" value="InterPro"/>
</dbReference>
<dbReference type="InterPro" id="IPR030827">
    <property type="entry name" value="Myo_inos_IolG"/>
</dbReference>
<evidence type="ECO:0000259" key="3">
    <source>
        <dbReference type="Pfam" id="PF01408"/>
    </source>
</evidence>
<keyword evidence="6" id="KW-1185">Reference proteome</keyword>
<name>A0A2Z2NJT5_9GAMM</name>
<accession>A0A2Z2NJT5</accession>
<dbReference type="EC" id="1.1.1.18" evidence="5"/>
<dbReference type="GO" id="GO:0005737">
    <property type="term" value="C:cytoplasm"/>
    <property type="evidence" value="ECO:0007669"/>
    <property type="project" value="TreeGrafter"/>
</dbReference>
<dbReference type="Gene3D" id="3.30.360.10">
    <property type="entry name" value="Dihydrodipicolinate Reductase, domain 2"/>
    <property type="match status" value="1"/>
</dbReference>
<evidence type="ECO:0000313" key="6">
    <source>
        <dbReference type="Proteomes" id="UP000250079"/>
    </source>
</evidence>
<keyword evidence="2 5" id="KW-0560">Oxidoreductase</keyword>
<dbReference type="NCBIfam" id="TIGR04380">
    <property type="entry name" value="myo_inos_iolG"/>
    <property type="match status" value="1"/>
</dbReference>
<dbReference type="SUPFAM" id="SSF51735">
    <property type="entry name" value="NAD(P)-binding Rossmann-fold domains"/>
    <property type="match status" value="1"/>
</dbReference>